<keyword evidence="6 7" id="KW-0012">Acyltransferase</keyword>
<accession>A0A3Q3VTI7</accession>
<dbReference type="InterPro" id="IPR039859">
    <property type="entry name" value="PFA4/ZDH16/20/ERF2-like"/>
</dbReference>
<reference evidence="9" key="2">
    <citation type="submission" date="2025-09" db="UniProtKB">
        <authorList>
            <consortium name="Ensembl"/>
        </authorList>
    </citation>
    <scope>IDENTIFICATION</scope>
</reference>
<evidence type="ECO:0000259" key="8">
    <source>
        <dbReference type="Pfam" id="PF01529"/>
    </source>
</evidence>
<feature type="transmembrane region" description="Helical" evidence="7">
    <location>
        <begin position="243"/>
        <end position="269"/>
    </location>
</feature>
<dbReference type="STRING" id="94237.ENSMMOP00000004693"/>
<reference evidence="9" key="1">
    <citation type="submission" date="2025-08" db="UniProtKB">
        <authorList>
            <consortium name="Ensembl"/>
        </authorList>
    </citation>
    <scope>IDENTIFICATION</scope>
</reference>
<protein>
    <recommendedName>
        <fullName evidence="7">Palmitoyltransferase</fullName>
        <ecNumber evidence="7">2.3.1.225</ecNumber>
    </recommendedName>
</protein>
<feature type="transmembrane region" description="Helical" evidence="7">
    <location>
        <begin position="290"/>
        <end position="309"/>
    </location>
</feature>
<dbReference type="EC" id="2.3.1.225" evidence="7"/>
<keyword evidence="4 7" id="KW-1133">Transmembrane helix</keyword>
<dbReference type="GO" id="GO:0016020">
    <property type="term" value="C:membrane"/>
    <property type="evidence" value="ECO:0007669"/>
    <property type="project" value="UniProtKB-SubCell"/>
</dbReference>
<evidence type="ECO:0000256" key="7">
    <source>
        <dbReference type="RuleBase" id="RU079119"/>
    </source>
</evidence>
<sequence length="334" mass="38712">MRLALRWCRPCRGGEGTKPRISGRLSELWSYSKLLLRSLYFNSLTNSDTLLDCVFEPVYWIVDNVTRWFGLVFVSLVILLTTSVVVITYLFVLPTIFSTYPVHWVVWHFCCGHWLLVMLVFHYYKATTTSPGRPPKVKVFHIPSVSICKKCIIPKPPRTHHCSICNVCVLKMDHHCPWLNNCVGHFNHRYFFSFCLYMTLGCVYCSISSKDLFLDAYSAIERYYQTPPPTETFSETTTHKCIIFLWVLTSSVAVALGGLTLWHSILISRGETSVERHINRKETKRLREKGKFRVFVFLLLSHWITRVLLPSSHAPNGDGIMWDCTFTRRDPMAI</sequence>
<dbReference type="InterPro" id="IPR001594">
    <property type="entry name" value="Palmitoyltrfase_DHHC"/>
</dbReference>
<evidence type="ECO:0000313" key="9">
    <source>
        <dbReference type="Ensembl" id="ENSMMOP00000004693.1"/>
    </source>
</evidence>
<dbReference type="Proteomes" id="UP000261620">
    <property type="component" value="Unplaced"/>
</dbReference>
<dbReference type="Ensembl" id="ENSMMOT00000004778.1">
    <property type="protein sequence ID" value="ENSMMOP00000004693.1"/>
    <property type="gene ID" value="ENSMMOG00000003751.1"/>
</dbReference>
<comment type="subcellular location">
    <subcellularLocation>
        <location evidence="1">Membrane</location>
        <topology evidence="1">Multi-pass membrane protein</topology>
    </subcellularLocation>
</comment>
<keyword evidence="2 7" id="KW-0808">Transferase</keyword>
<organism evidence="9 10">
    <name type="scientific">Mola mola</name>
    <name type="common">Ocean sunfish</name>
    <name type="synonym">Tetraodon mola</name>
    <dbReference type="NCBI Taxonomy" id="94237"/>
    <lineage>
        <taxon>Eukaryota</taxon>
        <taxon>Metazoa</taxon>
        <taxon>Chordata</taxon>
        <taxon>Craniata</taxon>
        <taxon>Vertebrata</taxon>
        <taxon>Euteleostomi</taxon>
        <taxon>Actinopterygii</taxon>
        <taxon>Neopterygii</taxon>
        <taxon>Teleostei</taxon>
        <taxon>Neoteleostei</taxon>
        <taxon>Acanthomorphata</taxon>
        <taxon>Eupercaria</taxon>
        <taxon>Tetraodontiformes</taxon>
        <taxon>Molidae</taxon>
        <taxon>Mola</taxon>
    </lineage>
</organism>
<keyword evidence="3 7" id="KW-0812">Transmembrane</keyword>
<evidence type="ECO:0000256" key="6">
    <source>
        <dbReference type="ARBA" id="ARBA00023315"/>
    </source>
</evidence>
<name>A0A3Q3VTI7_MOLML</name>
<comment type="catalytic activity">
    <reaction evidence="7">
        <text>L-cysteinyl-[protein] + hexadecanoyl-CoA = S-hexadecanoyl-L-cysteinyl-[protein] + CoA</text>
        <dbReference type="Rhea" id="RHEA:36683"/>
        <dbReference type="Rhea" id="RHEA-COMP:10131"/>
        <dbReference type="Rhea" id="RHEA-COMP:11032"/>
        <dbReference type="ChEBI" id="CHEBI:29950"/>
        <dbReference type="ChEBI" id="CHEBI:57287"/>
        <dbReference type="ChEBI" id="CHEBI:57379"/>
        <dbReference type="ChEBI" id="CHEBI:74151"/>
        <dbReference type="EC" id="2.3.1.225"/>
    </reaction>
</comment>
<evidence type="ECO:0000256" key="1">
    <source>
        <dbReference type="ARBA" id="ARBA00004141"/>
    </source>
</evidence>
<feature type="domain" description="Palmitoyltransferase DHHC" evidence="8">
    <location>
        <begin position="146"/>
        <end position="277"/>
    </location>
</feature>
<keyword evidence="10" id="KW-1185">Reference proteome</keyword>
<dbReference type="GO" id="GO:0019706">
    <property type="term" value="F:protein-cysteine S-palmitoyltransferase activity"/>
    <property type="evidence" value="ECO:0007669"/>
    <property type="project" value="UniProtKB-EC"/>
</dbReference>
<feature type="transmembrane region" description="Helical" evidence="7">
    <location>
        <begin position="104"/>
        <end position="124"/>
    </location>
</feature>
<comment type="similarity">
    <text evidence="7">Belongs to the DHHC palmitoyltransferase family.</text>
</comment>
<proteinExistence type="inferred from homology"/>
<evidence type="ECO:0000256" key="5">
    <source>
        <dbReference type="ARBA" id="ARBA00023136"/>
    </source>
</evidence>
<dbReference type="PANTHER" id="PTHR12246">
    <property type="entry name" value="PALMITOYLTRANSFERASE ZDHHC16"/>
    <property type="match status" value="1"/>
</dbReference>
<dbReference type="OMA" id="DGIVWDC"/>
<evidence type="ECO:0000256" key="4">
    <source>
        <dbReference type="ARBA" id="ARBA00022989"/>
    </source>
</evidence>
<feature type="transmembrane region" description="Helical" evidence="7">
    <location>
        <begin position="68"/>
        <end position="92"/>
    </location>
</feature>
<comment type="domain">
    <text evidence="7">The DHHC domain is required for palmitoyltransferase activity.</text>
</comment>
<evidence type="ECO:0000313" key="10">
    <source>
        <dbReference type="Proteomes" id="UP000261620"/>
    </source>
</evidence>
<evidence type="ECO:0000256" key="2">
    <source>
        <dbReference type="ARBA" id="ARBA00022679"/>
    </source>
</evidence>
<feature type="transmembrane region" description="Helical" evidence="7">
    <location>
        <begin position="190"/>
        <end position="209"/>
    </location>
</feature>
<evidence type="ECO:0000256" key="3">
    <source>
        <dbReference type="ARBA" id="ARBA00022692"/>
    </source>
</evidence>
<dbReference type="Pfam" id="PF01529">
    <property type="entry name" value="DHHC"/>
    <property type="match status" value="1"/>
</dbReference>
<dbReference type="PROSITE" id="PS50216">
    <property type="entry name" value="DHHC"/>
    <property type="match status" value="1"/>
</dbReference>
<keyword evidence="5 7" id="KW-0472">Membrane</keyword>
<dbReference type="AlphaFoldDB" id="A0A3Q3VTI7"/>